<accession>A0A3Q3GED0</accession>
<organism evidence="2 3">
    <name type="scientific">Labrus bergylta</name>
    <name type="common">ballan wrasse</name>
    <dbReference type="NCBI Taxonomy" id="56723"/>
    <lineage>
        <taxon>Eukaryota</taxon>
        <taxon>Metazoa</taxon>
        <taxon>Chordata</taxon>
        <taxon>Craniata</taxon>
        <taxon>Vertebrata</taxon>
        <taxon>Euteleostomi</taxon>
        <taxon>Actinopterygii</taxon>
        <taxon>Neopterygii</taxon>
        <taxon>Teleostei</taxon>
        <taxon>Neoteleostei</taxon>
        <taxon>Acanthomorphata</taxon>
        <taxon>Eupercaria</taxon>
        <taxon>Labriformes</taxon>
        <taxon>Labridae</taxon>
        <taxon>Labrus</taxon>
    </lineage>
</organism>
<keyword evidence="3" id="KW-1185">Reference proteome</keyword>
<keyword evidence="1" id="KW-0472">Membrane</keyword>
<evidence type="ECO:0000313" key="3">
    <source>
        <dbReference type="Proteomes" id="UP000261660"/>
    </source>
</evidence>
<reference evidence="2" key="2">
    <citation type="submission" date="2025-09" db="UniProtKB">
        <authorList>
            <consortium name="Ensembl"/>
        </authorList>
    </citation>
    <scope>IDENTIFICATION</scope>
</reference>
<name>A0A3Q3GED0_9LABR</name>
<evidence type="ECO:0000313" key="2">
    <source>
        <dbReference type="Ensembl" id="ENSLBEP00000031546.1"/>
    </source>
</evidence>
<feature type="transmembrane region" description="Helical" evidence="1">
    <location>
        <begin position="12"/>
        <end position="32"/>
    </location>
</feature>
<dbReference type="InParanoid" id="A0A3Q3GED0"/>
<dbReference type="AlphaFoldDB" id="A0A3Q3GED0"/>
<dbReference type="Proteomes" id="UP000261660">
    <property type="component" value="Unplaced"/>
</dbReference>
<evidence type="ECO:0000256" key="1">
    <source>
        <dbReference type="SAM" id="Phobius"/>
    </source>
</evidence>
<sequence>MFKGEEGKIPSQQSGVLSVFGLLLLALLRCSLERYRAAGPAFGKHSCLPFKNAPSYHHDSEGLTP</sequence>
<protein>
    <submittedName>
        <fullName evidence="2">Uncharacterized protein</fullName>
    </submittedName>
</protein>
<reference evidence="2" key="1">
    <citation type="submission" date="2025-08" db="UniProtKB">
        <authorList>
            <consortium name="Ensembl"/>
        </authorList>
    </citation>
    <scope>IDENTIFICATION</scope>
</reference>
<proteinExistence type="predicted"/>
<keyword evidence="1" id="KW-0812">Transmembrane</keyword>
<dbReference type="Ensembl" id="ENSLBET00000032972.1">
    <property type="protein sequence ID" value="ENSLBEP00000031546.1"/>
    <property type="gene ID" value="ENSLBEG00000023813.1"/>
</dbReference>
<keyword evidence="1" id="KW-1133">Transmembrane helix</keyword>